<comment type="caution">
    <text evidence="2">The sequence shown here is derived from an EMBL/GenBank/DDBJ whole genome shotgun (WGS) entry which is preliminary data.</text>
</comment>
<protein>
    <submittedName>
        <fullName evidence="2">KTSC domain-containing protein</fullName>
    </submittedName>
</protein>
<sequence>MPSTVVAHMDYYPDSATLRITFTSGKKYDYLQVPAKIYEAMRKAASKGSYLNRFIKGHFPFKEVTKG</sequence>
<accession>A0A1V9FCQ8</accession>
<organism evidence="2 3">
    <name type="scientific">Niastella populi</name>
    <dbReference type="NCBI Taxonomy" id="550983"/>
    <lineage>
        <taxon>Bacteria</taxon>
        <taxon>Pseudomonadati</taxon>
        <taxon>Bacteroidota</taxon>
        <taxon>Chitinophagia</taxon>
        <taxon>Chitinophagales</taxon>
        <taxon>Chitinophagaceae</taxon>
        <taxon>Niastella</taxon>
    </lineage>
</organism>
<proteinExistence type="predicted"/>
<dbReference type="AlphaFoldDB" id="A0A1V9FCQ8"/>
<dbReference type="Pfam" id="PF13619">
    <property type="entry name" value="KTSC"/>
    <property type="match status" value="1"/>
</dbReference>
<dbReference type="OrthoDB" id="8450910at2"/>
<dbReference type="InterPro" id="IPR025309">
    <property type="entry name" value="KTSC_dom"/>
</dbReference>
<name>A0A1V9FCQ8_9BACT</name>
<dbReference type="RefSeq" id="WP_081169148.1">
    <property type="nucleotide sequence ID" value="NZ_LWBP01000204.1"/>
</dbReference>
<evidence type="ECO:0000313" key="2">
    <source>
        <dbReference type="EMBL" id="OQP56148.1"/>
    </source>
</evidence>
<feature type="domain" description="KTSC" evidence="1">
    <location>
        <begin position="3"/>
        <end position="59"/>
    </location>
</feature>
<dbReference type="EMBL" id="LWBP01000204">
    <property type="protein sequence ID" value="OQP56148.1"/>
    <property type="molecule type" value="Genomic_DNA"/>
</dbReference>
<keyword evidence="3" id="KW-1185">Reference proteome</keyword>
<reference evidence="3" key="1">
    <citation type="submission" date="2016-04" db="EMBL/GenBank/DDBJ databases">
        <authorList>
            <person name="Chen L."/>
            <person name="Zhuang W."/>
            <person name="Wang G."/>
        </authorList>
    </citation>
    <scope>NUCLEOTIDE SEQUENCE [LARGE SCALE GENOMIC DNA]</scope>
    <source>
        <strain evidence="3">208</strain>
    </source>
</reference>
<gene>
    <name evidence="2" type="ORF">A4R26_26940</name>
</gene>
<evidence type="ECO:0000313" key="3">
    <source>
        <dbReference type="Proteomes" id="UP000192276"/>
    </source>
</evidence>
<dbReference type="Proteomes" id="UP000192276">
    <property type="component" value="Unassembled WGS sequence"/>
</dbReference>
<dbReference type="STRING" id="550983.A4R26_26940"/>
<evidence type="ECO:0000259" key="1">
    <source>
        <dbReference type="Pfam" id="PF13619"/>
    </source>
</evidence>